<evidence type="ECO:0000313" key="1">
    <source>
        <dbReference type="EMBL" id="RCN56324.1"/>
    </source>
</evidence>
<comment type="caution">
    <text evidence="1">The sequence shown here is derived from an EMBL/GenBank/DDBJ whole genome shotgun (WGS) entry which is preliminary data.</text>
</comment>
<sequence length="105" mass="11406">MEIRWSAAADRALAVREAPLIVELELAFACFARKTVRFAESSTAPSSGHIRVTETLLLRIVTRIPDACTPDAPSGTVPNLAPRPVVPRWVGIDRVKGAWVGESGW</sequence>
<gene>
    <name evidence="1" type="ORF">C4900_10830</name>
</gene>
<dbReference type="EMBL" id="PSYR01000002">
    <property type="protein sequence ID" value="RCN56324.1"/>
    <property type="molecule type" value="Genomic_DNA"/>
</dbReference>
<protein>
    <submittedName>
        <fullName evidence="1">Uncharacterized protein</fullName>
    </submittedName>
</protein>
<keyword evidence="2" id="KW-1185">Reference proteome</keyword>
<name>A0A1C2FXD1_9GAMM</name>
<reference evidence="1 2" key="1">
    <citation type="submission" date="2018-02" db="EMBL/GenBank/DDBJ databases">
        <title>Insights into the biology of acidophilic members of the Acidiferrobacteraceae family derived from comparative genomic analyses.</title>
        <authorList>
            <person name="Issotta F."/>
            <person name="Thyssen C."/>
            <person name="Mena C."/>
            <person name="Moya A."/>
            <person name="Bellenberg S."/>
            <person name="Sproer C."/>
            <person name="Covarrubias P.C."/>
            <person name="Sand W."/>
            <person name="Quatrini R."/>
            <person name="Vera M."/>
        </authorList>
    </citation>
    <scope>NUCLEOTIDE SEQUENCE [LARGE SCALE GENOMIC DNA]</scope>
    <source>
        <strain evidence="2">m-1</strain>
    </source>
</reference>
<accession>A0A1C2FXD1</accession>
<proteinExistence type="predicted"/>
<dbReference type="STRING" id="163359.A9R16_05075"/>
<evidence type="ECO:0000313" key="2">
    <source>
        <dbReference type="Proteomes" id="UP000253250"/>
    </source>
</evidence>
<dbReference type="Proteomes" id="UP000253250">
    <property type="component" value="Unassembled WGS sequence"/>
</dbReference>
<dbReference type="AlphaFoldDB" id="A0A1C2FXD1"/>
<organism evidence="1 2">
    <name type="scientific">Acidiferrobacter thiooxydans</name>
    <dbReference type="NCBI Taxonomy" id="163359"/>
    <lineage>
        <taxon>Bacteria</taxon>
        <taxon>Pseudomonadati</taxon>
        <taxon>Pseudomonadota</taxon>
        <taxon>Gammaproteobacteria</taxon>
        <taxon>Acidiferrobacterales</taxon>
        <taxon>Acidiferrobacteraceae</taxon>
        <taxon>Acidiferrobacter</taxon>
    </lineage>
</organism>